<evidence type="ECO:0000313" key="3">
    <source>
        <dbReference type="Proteomes" id="UP000438182"/>
    </source>
</evidence>
<feature type="transmembrane region" description="Helical" evidence="1">
    <location>
        <begin position="26"/>
        <end position="45"/>
    </location>
</feature>
<evidence type="ECO:0000313" key="2">
    <source>
        <dbReference type="EMBL" id="MWB97286.1"/>
    </source>
</evidence>
<keyword evidence="1" id="KW-1133">Transmembrane helix</keyword>
<keyword evidence="1" id="KW-0472">Membrane</keyword>
<dbReference type="AlphaFoldDB" id="A0A6I4NS82"/>
<protein>
    <recommendedName>
        <fullName evidence="4">Potassium transporter Trk</fullName>
    </recommendedName>
</protein>
<dbReference type="Proteomes" id="UP000438182">
    <property type="component" value="Unassembled WGS sequence"/>
</dbReference>
<organism evidence="2 3">
    <name type="scientific">Agromyces seonyuensis</name>
    <dbReference type="NCBI Taxonomy" id="2662446"/>
    <lineage>
        <taxon>Bacteria</taxon>
        <taxon>Bacillati</taxon>
        <taxon>Actinomycetota</taxon>
        <taxon>Actinomycetes</taxon>
        <taxon>Micrococcales</taxon>
        <taxon>Microbacteriaceae</taxon>
        <taxon>Agromyces</taxon>
    </lineage>
</organism>
<name>A0A6I4NS82_9MICO</name>
<sequence length="101" mass="10707">MPEPELVESEESDTVVVRHAPRYGRFLALGAAVGVILALVLTFSFPENDEYSQGQVFGFLLLACVAIAGAAGGLAAILLDRAATKRARSLPAVHETGRRVD</sequence>
<gene>
    <name evidence="2" type="ORF">GB864_01730</name>
</gene>
<comment type="caution">
    <text evidence="2">The sequence shown here is derived from an EMBL/GenBank/DDBJ whole genome shotgun (WGS) entry which is preliminary data.</text>
</comment>
<reference evidence="2 3" key="1">
    <citation type="submission" date="2019-12" db="EMBL/GenBank/DDBJ databases">
        <authorList>
            <person name="Kim Y.S."/>
        </authorList>
    </citation>
    <scope>NUCLEOTIDE SEQUENCE [LARGE SCALE GENOMIC DNA]</scope>
    <source>
        <strain evidence="2 3">MMS17-SY077</strain>
    </source>
</reference>
<evidence type="ECO:0000256" key="1">
    <source>
        <dbReference type="SAM" id="Phobius"/>
    </source>
</evidence>
<feature type="transmembrane region" description="Helical" evidence="1">
    <location>
        <begin position="57"/>
        <end position="79"/>
    </location>
</feature>
<keyword evidence="3" id="KW-1185">Reference proteome</keyword>
<keyword evidence="1" id="KW-0812">Transmembrane</keyword>
<evidence type="ECO:0008006" key="4">
    <source>
        <dbReference type="Google" id="ProtNLM"/>
    </source>
</evidence>
<dbReference type="EMBL" id="WSTA01000004">
    <property type="protein sequence ID" value="MWB97286.1"/>
    <property type="molecule type" value="Genomic_DNA"/>
</dbReference>
<proteinExistence type="predicted"/>
<accession>A0A6I4NS82</accession>